<feature type="active site" description="Charge relay system" evidence="7">
    <location>
        <position position="136"/>
    </location>
</feature>
<keyword evidence="5" id="KW-0378">Hydrolase</keyword>
<dbReference type="NCBIfam" id="TIGR02037">
    <property type="entry name" value="degP_htrA_DO"/>
    <property type="match status" value="1"/>
</dbReference>
<organism evidence="11 12">
    <name type="scientific">Larkinella humicola</name>
    <dbReference type="NCBI Taxonomy" id="2607654"/>
    <lineage>
        <taxon>Bacteria</taxon>
        <taxon>Pseudomonadati</taxon>
        <taxon>Bacteroidota</taxon>
        <taxon>Cytophagia</taxon>
        <taxon>Cytophagales</taxon>
        <taxon>Spirosomataceae</taxon>
        <taxon>Larkinella</taxon>
    </lineage>
</organism>
<dbReference type="SMART" id="SM00228">
    <property type="entry name" value="PDZ"/>
    <property type="match status" value="2"/>
</dbReference>
<feature type="domain" description="PDZ" evidence="10">
    <location>
        <begin position="311"/>
        <end position="387"/>
    </location>
</feature>
<keyword evidence="4" id="KW-0677">Repeat</keyword>
<dbReference type="SUPFAM" id="SSF50494">
    <property type="entry name" value="Trypsin-like serine proteases"/>
    <property type="match status" value="1"/>
</dbReference>
<gene>
    <name evidence="11" type="ORF">F0P93_19640</name>
</gene>
<sequence>MKNNWKTLAIIALLSSFVTLAAYNFLGFNKQDVIFNESSPTPTPTGRLAALTGPQGAPGDFTYAAEATTPAVVHIKTTMTRTVRQQQIPDIFRDFFGDEFGRGGNGGGGAPQRQRGQASGSGVIISQDGFIVTNNHVVQGADEVEVILTDKRSFKAKVIGTDPLTDLAVIQVNAKNLPSITLGDSDALKLGEWVLAVGYPLDLESTVTAGIVSAKGRRIGILDQNVDRNDAKPDSPVEAFIQTDAAINPGNSGGALVNLRGELVGINSAIASATGYYSGYGFAVPVSLVKKVSADLVKYGNVQRGYLGIIPVELNSLRAQELGSKIGRGIYINEVVEGGASASAGLKKGDVIVKMEGQNVDSDAQMREIIGRRRPGDVIAMTVNRNGDLRDFRVELRNRNGGRDIIKKSDNISASNSAATLGSLGADFEELAATDAKRLGVDGGVRVKRIREGKMSETDIEEGFIIVKANGKVVRTVKDLQTALNTTKEGEGLMLIGMYPNSSRMYYYAVPV</sequence>
<feature type="signal peptide" evidence="9">
    <location>
        <begin position="1"/>
        <end position="21"/>
    </location>
</feature>
<evidence type="ECO:0000256" key="4">
    <source>
        <dbReference type="ARBA" id="ARBA00022737"/>
    </source>
</evidence>
<dbReference type="InterPro" id="IPR009003">
    <property type="entry name" value="Peptidase_S1_PA"/>
</dbReference>
<evidence type="ECO:0000256" key="9">
    <source>
        <dbReference type="SAM" id="SignalP"/>
    </source>
</evidence>
<reference evidence="11 12" key="1">
    <citation type="submission" date="2019-09" db="EMBL/GenBank/DDBJ databases">
        <title>Genome Sequence of Larkinella sp MA1.</title>
        <authorList>
            <person name="Srinivasan S."/>
        </authorList>
    </citation>
    <scope>NUCLEOTIDE SEQUENCE [LARGE SCALE GENOMIC DNA]</scope>
    <source>
        <strain evidence="11 12">MA1</strain>
    </source>
</reference>
<feature type="binding site" evidence="8">
    <location>
        <begin position="250"/>
        <end position="252"/>
    </location>
    <ligand>
        <name>substrate</name>
    </ligand>
</feature>
<comment type="caution">
    <text evidence="11">The sequence shown here is derived from an EMBL/GenBank/DDBJ whole genome shotgun (WGS) entry which is preliminary data.</text>
</comment>
<dbReference type="GO" id="GO:0004252">
    <property type="term" value="F:serine-type endopeptidase activity"/>
    <property type="evidence" value="ECO:0007669"/>
    <property type="project" value="InterPro"/>
</dbReference>
<evidence type="ECO:0000313" key="12">
    <source>
        <dbReference type="Proteomes" id="UP000326344"/>
    </source>
</evidence>
<dbReference type="CDD" id="cd06779">
    <property type="entry name" value="cpPDZ_Deg_HtrA-like"/>
    <property type="match status" value="1"/>
</dbReference>
<keyword evidence="12" id="KW-1185">Reference proteome</keyword>
<dbReference type="Gene3D" id="2.40.10.120">
    <property type="match status" value="1"/>
</dbReference>
<dbReference type="PRINTS" id="PR00834">
    <property type="entry name" value="PROTEASES2C"/>
</dbReference>
<dbReference type="Proteomes" id="UP000326344">
    <property type="component" value="Unassembled WGS sequence"/>
</dbReference>
<dbReference type="InterPro" id="IPR001478">
    <property type="entry name" value="PDZ"/>
</dbReference>
<dbReference type="InterPro" id="IPR011782">
    <property type="entry name" value="Pept_S1C_Do"/>
</dbReference>
<feature type="binding site" evidence="8">
    <location>
        <position position="166"/>
    </location>
    <ligand>
        <name>substrate</name>
    </ligand>
</feature>
<dbReference type="PANTHER" id="PTHR22939:SF129">
    <property type="entry name" value="SERINE PROTEASE HTRA2, MITOCHONDRIAL"/>
    <property type="match status" value="1"/>
</dbReference>
<evidence type="ECO:0000256" key="3">
    <source>
        <dbReference type="ARBA" id="ARBA00022729"/>
    </source>
</evidence>
<keyword evidence="3 9" id="KW-0732">Signal</keyword>
<dbReference type="PANTHER" id="PTHR22939">
    <property type="entry name" value="SERINE PROTEASE FAMILY S1C HTRA-RELATED"/>
    <property type="match status" value="1"/>
</dbReference>
<feature type="active site" description="Charge relay system" evidence="7">
    <location>
        <position position="166"/>
    </location>
</feature>
<evidence type="ECO:0000256" key="8">
    <source>
        <dbReference type="PIRSR" id="PIRSR611782-2"/>
    </source>
</evidence>
<name>A0A5N1JB08_9BACT</name>
<dbReference type="Gene3D" id="2.30.42.10">
    <property type="match status" value="2"/>
</dbReference>
<dbReference type="SUPFAM" id="SSF50156">
    <property type="entry name" value="PDZ domain-like"/>
    <property type="match status" value="2"/>
</dbReference>
<keyword evidence="2" id="KW-0645">Protease</keyword>
<dbReference type="Pfam" id="PF13180">
    <property type="entry name" value="PDZ_2"/>
    <property type="match status" value="1"/>
</dbReference>
<feature type="binding site" evidence="8">
    <location>
        <position position="136"/>
    </location>
    <ligand>
        <name>substrate</name>
    </ligand>
</feature>
<proteinExistence type="inferred from homology"/>
<dbReference type="InterPro" id="IPR036034">
    <property type="entry name" value="PDZ_sf"/>
</dbReference>
<dbReference type="RefSeq" id="WP_150878970.1">
    <property type="nucleotide sequence ID" value="NZ_VTWS01000005.1"/>
</dbReference>
<evidence type="ECO:0000313" key="11">
    <source>
        <dbReference type="EMBL" id="KAA9349671.1"/>
    </source>
</evidence>
<dbReference type="Pfam" id="PF13365">
    <property type="entry name" value="Trypsin_2"/>
    <property type="match status" value="1"/>
</dbReference>
<dbReference type="PROSITE" id="PS50106">
    <property type="entry name" value="PDZ"/>
    <property type="match status" value="1"/>
</dbReference>
<evidence type="ECO:0000256" key="1">
    <source>
        <dbReference type="ARBA" id="ARBA00010541"/>
    </source>
</evidence>
<evidence type="ECO:0000259" key="10">
    <source>
        <dbReference type="PROSITE" id="PS50106"/>
    </source>
</evidence>
<feature type="chain" id="PRO_5024975123" evidence="9">
    <location>
        <begin position="22"/>
        <end position="512"/>
    </location>
</feature>
<evidence type="ECO:0000256" key="2">
    <source>
        <dbReference type="ARBA" id="ARBA00022670"/>
    </source>
</evidence>
<comment type="similarity">
    <text evidence="1">Belongs to the peptidase S1C family.</text>
</comment>
<protein>
    <submittedName>
        <fullName evidence="11">Do family serine endopeptidase</fullName>
    </submittedName>
</protein>
<dbReference type="GO" id="GO:0006508">
    <property type="term" value="P:proteolysis"/>
    <property type="evidence" value="ECO:0007669"/>
    <property type="project" value="UniProtKB-KW"/>
</dbReference>
<dbReference type="EMBL" id="VTWS01000005">
    <property type="protein sequence ID" value="KAA9349671.1"/>
    <property type="molecule type" value="Genomic_DNA"/>
</dbReference>
<evidence type="ECO:0000256" key="5">
    <source>
        <dbReference type="ARBA" id="ARBA00022801"/>
    </source>
</evidence>
<accession>A0A5N1JB08</accession>
<dbReference type="AlphaFoldDB" id="A0A5N1JB08"/>
<feature type="active site" description="Charge relay system" evidence="7">
    <location>
        <position position="252"/>
    </location>
</feature>
<evidence type="ECO:0000256" key="6">
    <source>
        <dbReference type="ARBA" id="ARBA00022825"/>
    </source>
</evidence>
<evidence type="ECO:0000256" key="7">
    <source>
        <dbReference type="PIRSR" id="PIRSR611782-1"/>
    </source>
</evidence>
<dbReference type="InterPro" id="IPR001940">
    <property type="entry name" value="Peptidase_S1C"/>
</dbReference>
<keyword evidence="6" id="KW-0720">Serine protease</keyword>